<evidence type="ECO:0000313" key="3">
    <source>
        <dbReference type="EMBL" id="CAG5129964.1"/>
    </source>
</evidence>
<sequence length="527" mass="60012">MDVDKADVGSSPNESKHRCSTKTRIAALAIVTIIVLLLISLLVYYIQSRQSGQGNSNYSGAAGEAPEVCITPECVAAAVLIMRKMNRTTDPCVDFHEFACGRFSRETVIPKGRFQVTTFTSVSDQNELVMKDIITGFITADEPKYLQNMKRFYKSCMDVEQIEKTGLAEYFKDPYSKDWPTINPKAWDEVNFNLKDVIARYAKVDTQELFVVASGLDFKNSNRKVLFVHDPQLGLTREYYSLPRKDPLILAYQKFIKDITVALGANETTAEKDATDLVDFEMALSKIMVSEAVRQDFNKAYNPVNVSYLASLYPELDIPGTIRALYGIANVTIPDDETVINMYPTYMEKLHETISNFSGRVVKNLFSFRYAVDKITDLSPRLKKVMLDFEKVMNGKTEETPRWQKCLSSTSSAFWKGMSKQFVARTFSETAKNYMMEMIGNLKTSFHQILEESAWMAPPTKQAAFKKLAAMASKIGYPDTNFTNKEIETMYQHYTMQEDNYYPNERLAEELTRIEFAASFRKPVDKN</sequence>
<dbReference type="AlphaFoldDB" id="A0A8S3ZK32"/>
<keyword evidence="1" id="KW-1133">Transmembrane helix</keyword>
<protein>
    <recommendedName>
        <fullName evidence="2">Peptidase M13 N-terminal domain-containing protein</fullName>
    </recommendedName>
</protein>
<dbReference type="CDD" id="cd08662">
    <property type="entry name" value="M13"/>
    <property type="match status" value="1"/>
</dbReference>
<keyword evidence="4" id="KW-1185">Reference proteome</keyword>
<dbReference type="GO" id="GO:0005886">
    <property type="term" value="C:plasma membrane"/>
    <property type="evidence" value="ECO:0007669"/>
    <property type="project" value="TreeGrafter"/>
</dbReference>
<organism evidence="3 4">
    <name type="scientific">Candidula unifasciata</name>
    <dbReference type="NCBI Taxonomy" id="100452"/>
    <lineage>
        <taxon>Eukaryota</taxon>
        <taxon>Metazoa</taxon>
        <taxon>Spiralia</taxon>
        <taxon>Lophotrochozoa</taxon>
        <taxon>Mollusca</taxon>
        <taxon>Gastropoda</taxon>
        <taxon>Heterobranchia</taxon>
        <taxon>Euthyneura</taxon>
        <taxon>Panpulmonata</taxon>
        <taxon>Eupulmonata</taxon>
        <taxon>Stylommatophora</taxon>
        <taxon>Helicina</taxon>
        <taxon>Helicoidea</taxon>
        <taxon>Geomitridae</taxon>
        <taxon>Candidula</taxon>
    </lineage>
</organism>
<dbReference type="InterPro" id="IPR008753">
    <property type="entry name" value="Peptidase_M13_N"/>
</dbReference>
<proteinExistence type="predicted"/>
<comment type="caution">
    <text evidence="3">The sequence shown here is derived from an EMBL/GenBank/DDBJ whole genome shotgun (WGS) entry which is preliminary data.</text>
</comment>
<evidence type="ECO:0000313" key="4">
    <source>
        <dbReference type="Proteomes" id="UP000678393"/>
    </source>
</evidence>
<keyword evidence="1" id="KW-0812">Transmembrane</keyword>
<dbReference type="Proteomes" id="UP000678393">
    <property type="component" value="Unassembled WGS sequence"/>
</dbReference>
<feature type="domain" description="Peptidase M13 N-terminal" evidence="2">
    <location>
        <begin position="91"/>
        <end position="478"/>
    </location>
</feature>
<dbReference type="Gene3D" id="1.10.1380.10">
    <property type="entry name" value="Neutral endopeptidase , domain2"/>
    <property type="match status" value="1"/>
</dbReference>
<gene>
    <name evidence="3" type="ORF">CUNI_LOCUS15522</name>
</gene>
<name>A0A8S3ZK32_9EUPU</name>
<reference evidence="3" key="1">
    <citation type="submission" date="2021-04" db="EMBL/GenBank/DDBJ databases">
        <authorList>
            <consortium name="Molecular Ecology Group"/>
        </authorList>
    </citation>
    <scope>NUCLEOTIDE SEQUENCE</scope>
</reference>
<dbReference type="GO" id="GO:0016485">
    <property type="term" value="P:protein processing"/>
    <property type="evidence" value="ECO:0007669"/>
    <property type="project" value="TreeGrafter"/>
</dbReference>
<feature type="non-terminal residue" evidence="3">
    <location>
        <position position="1"/>
    </location>
</feature>
<feature type="non-terminal residue" evidence="3">
    <location>
        <position position="527"/>
    </location>
</feature>
<evidence type="ECO:0000259" key="2">
    <source>
        <dbReference type="Pfam" id="PF05649"/>
    </source>
</evidence>
<dbReference type="OrthoDB" id="6147780at2759"/>
<dbReference type="PANTHER" id="PTHR11733:SF167">
    <property type="entry name" value="FI17812P1-RELATED"/>
    <property type="match status" value="1"/>
</dbReference>
<dbReference type="InterPro" id="IPR000718">
    <property type="entry name" value="Peptidase_M13"/>
</dbReference>
<dbReference type="SUPFAM" id="SSF55486">
    <property type="entry name" value="Metalloproteases ('zincins'), catalytic domain"/>
    <property type="match status" value="1"/>
</dbReference>
<evidence type="ECO:0000256" key="1">
    <source>
        <dbReference type="SAM" id="Phobius"/>
    </source>
</evidence>
<feature type="transmembrane region" description="Helical" evidence="1">
    <location>
        <begin position="25"/>
        <end position="46"/>
    </location>
</feature>
<dbReference type="GO" id="GO:0004222">
    <property type="term" value="F:metalloendopeptidase activity"/>
    <property type="evidence" value="ECO:0007669"/>
    <property type="project" value="InterPro"/>
</dbReference>
<dbReference type="InterPro" id="IPR042089">
    <property type="entry name" value="Peptidase_M13_dom_2"/>
</dbReference>
<dbReference type="Pfam" id="PF05649">
    <property type="entry name" value="Peptidase_M13_N"/>
    <property type="match status" value="1"/>
</dbReference>
<dbReference type="EMBL" id="CAJHNH020003779">
    <property type="protein sequence ID" value="CAG5129964.1"/>
    <property type="molecule type" value="Genomic_DNA"/>
</dbReference>
<accession>A0A8S3ZK32</accession>
<dbReference type="PANTHER" id="PTHR11733">
    <property type="entry name" value="ZINC METALLOPROTEASE FAMILY M13 NEPRILYSIN-RELATED"/>
    <property type="match status" value="1"/>
</dbReference>
<dbReference type="PROSITE" id="PS51885">
    <property type="entry name" value="NEPRILYSIN"/>
    <property type="match status" value="1"/>
</dbReference>
<keyword evidence="1" id="KW-0472">Membrane</keyword>